<comment type="caution">
    <text evidence="1">The sequence shown here is derived from an EMBL/GenBank/DDBJ whole genome shotgun (WGS) entry which is preliminary data.</text>
</comment>
<evidence type="ECO:0000313" key="2">
    <source>
        <dbReference type="Proteomes" id="UP001168877"/>
    </source>
</evidence>
<keyword evidence="2" id="KW-1185">Reference proteome</keyword>
<sequence>MSSVVLMLGSDNTLPVPKQPGFLMDRIPQLELDSSNKPGFSSSNDFSSIFYSLTPTTTHPRRSLSLLQLQQTVESTWRSDLHRRTEEQSAMSLDRVEELRRDPEVARELHLTGDLFHLMWFVWMIVWMTMVYECGC</sequence>
<reference evidence="1" key="1">
    <citation type="journal article" date="2022" name="Plant J.">
        <title>Strategies of tolerance reflected in two North American maple genomes.</title>
        <authorList>
            <person name="McEvoy S.L."/>
            <person name="Sezen U.U."/>
            <person name="Trouern-Trend A."/>
            <person name="McMahon S.M."/>
            <person name="Schaberg P.G."/>
            <person name="Yang J."/>
            <person name="Wegrzyn J.L."/>
            <person name="Swenson N.G."/>
        </authorList>
    </citation>
    <scope>NUCLEOTIDE SEQUENCE</scope>
    <source>
        <strain evidence="1">NS2018</strain>
    </source>
</reference>
<dbReference type="AlphaFoldDB" id="A0AA39T7H6"/>
<accession>A0AA39T7H6</accession>
<dbReference type="Proteomes" id="UP001168877">
    <property type="component" value="Unassembled WGS sequence"/>
</dbReference>
<name>A0AA39T7H6_ACESA</name>
<evidence type="ECO:0000313" key="1">
    <source>
        <dbReference type="EMBL" id="KAK0602088.1"/>
    </source>
</evidence>
<organism evidence="1 2">
    <name type="scientific">Acer saccharum</name>
    <name type="common">Sugar maple</name>
    <dbReference type="NCBI Taxonomy" id="4024"/>
    <lineage>
        <taxon>Eukaryota</taxon>
        <taxon>Viridiplantae</taxon>
        <taxon>Streptophyta</taxon>
        <taxon>Embryophyta</taxon>
        <taxon>Tracheophyta</taxon>
        <taxon>Spermatophyta</taxon>
        <taxon>Magnoliopsida</taxon>
        <taxon>eudicotyledons</taxon>
        <taxon>Gunneridae</taxon>
        <taxon>Pentapetalae</taxon>
        <taxon>rosids</taxon>
        <taxon>malvids</taxon>
        <taxon>Sapindales</taxon>
        <taxon>Sapindaceae</taxon>
        <taxon>Hippocastanoideae</taxon>
        <taxon>Acereae</taxon>
        <taxon>Acer</taxon>
    </lineage>
</organism>
<protein>
    <submittedName>
        <fullName evidence="1">Uncharacterized protein</fullName>
    </submittedName>
</protein>
<reference evidence="1" key="2">
    <citation type="submission" date="2023-06" db="EMBL/GenBank/DDBJ databases">
        <authorList>
            <person name="Swenson N.G."/>
            <person name="Wegrzyn J.L."/>
            <person name="Mcevoy S.L."/>
        </authorList>
    </citation>
    <scope>NUCLEOTIDE SEQUENCE</scope>
    <source>
        <strain evidence="1">NS2018</strain>
        <tissue evidence="1">Leaf</tissue>
    </source>
</reference>
<proteinExistence type="predicted"/>
<dbReference type="EMBL" id="JAUESC010000003">
    <property type="protein sequence ID" value="KAK0602088.1"/>
    <property type="molecule type" value="Genomic_DNA"/>
</dbReference>
<gene>
    <name evidence="1" type="ORF">LWI29_030222</name>
</gene>